<organism evidence="15 16">
    <name type="scientific">Panacibacter microcysteis</name>
    <dbReference type="NCBI Taxonomy" id="2793269"/>
    <lineage>
        <taxon>Bacteria</taxon>
        <taxon>Pseudomonadati</taxon>
        <taxon>Bacteroidota</taxon>
        <taxon>Chitinophagia</taxon>
        <taxon>Chitinophagales</taxon>
        <taxon>Chitinophagaceae</taxon>
        <taxon>Panacibacter</taxon>
    </lineage>
</organism>
<dbReference type="InterPro" id="IPR013785">
    <property type="entry name" value="Aldolase_TIM"/>
</dbReference>
<dbReference type="PIRSF" id="PIRSF001461">
    <property type="entry name" value="RPE"/>
    <property type="match status" value="1"/>
</dbReference>
<comment type="catalytic activity">
    <reaction evidence="1 10 11">
        <text>D-ribulose 5-phosphate = D-xylulose 5-phosphate</text>
        <dbReference type="Rhea" id="RHEA:13677"/>
        <dbReference type="ChEBI" id="CHEBI:57737"/>
        <dbReference type="ChEBI" id="CHEBI:58121"/>
        <dbReference type="EC" id="5.1.3.1"/>
    </reaction>
</comment>
<evidence type="ECO:0000256" key="10">
    <source>
        <dbReference type="HAMAP-Rule" id="MF_02227"/>
    </source>
</evidence>
<feature type="binding site" evidence="14">
    <location>
        <position position="176"/>
    </location>
    <ligand>
        <name>substrate</name>
    </ligand>
</feature>
<evidence type="ECO:0000256" key="13">
    <source>
        <dbReference type="PIRSR" id="PIRSR001461-2"/>
    </source>
</evidence>
<dbReference type="InterPro" id="IPR026019">
    <property type="entry name" value="Ribul_P_3_epim"/>
</dbReference>
<protein>
    <recommendedName>
        <fullName evidence="7 10">Ribulose-phosphate 3-epimerase</fullName>
        <ecNumber evidence="7 10">5.1.3.1</ecNumber>
    </recommendedName>
</protein>
<comment type="caution">
    <text evidence="15">The sequence shown here is derived from an EMBL/GenBank/DDBJ whole genome shotgun (WGS) entry which is preliminary data.</text>
</comment>
<dbReference type="GO" id="GO:0046872">
    <property type="term" value="F:metal ion binding"/>
    <property type="evidence" value="ECO:0007669"/>
    <property type="project" value="UniProtKB-UniRule"/>
</dbReference>
<accession>A0A931E3U2</accession>
<evidence type="ECO:0000256" key="11">
    <source>
        <dbReference type="PIRNR" id="PIRNR001461"/>
    </source>
</evidence>
<dbReference type="InterPro" id="IPR000056">
    <property type="entry name" value="Ribul_P_3_epim-like"/>
</dbReference>
<dbReference type="GO" id="GO:0006098">
    <property type="term" value="P:pentose-phosphate shunt"/>
    <property type="evidence" value="ECO:0007669"/>
    <property type="project" value="UniProtKB-UniRule"/>
</dbReference>
<evidence type="ECO:0000256" key="6">
    <source>
        <dbReference type="ARBA" id="ARBA00009541"/>
    </source>
</evidence>
<comment type="cofactor">
    <cofactor evidence="10 13">
        <name>a divalent metal cation</name>
        <dbReference type="ChEBI" id="CHEBI:60240"/>
    </cofactor>
    <text evidence="10 13">Binds 1 divalent metal cation per subunit.</text>
</comment>
<comment type="similarity">
    <text evidence="6 10 11">Belongs to the ribulose-phosphate 3-epimerase family.</text>
</comment>
<evidence type="ECO:0000256" key="9">
    <source>
        <dbReference type="ARBA" id="ARBA00023235"/>
    </source>
</evidence>
<evidence type="ECO:0000256" key="12">
    <source>
        <dbReference type="PIRSR" id="PIRSR001461-1"/>
    </source>
</evidence>
<keyword evidence="13" id="KW-0170">Cobalt</keyword>
<keyword evidence="13" id="KW-0464">Manganese</keyword>
<feature type="binding site" evidence="10 13">
    <location>
        <position position="174"/>
    </location>
    <ligand>
        <name>a divalent metal cation</name>
        <dbReference type="ChEBI" id="CHEBI:60240"/>
    </ligand>
</feature>
<feature type="active site" description="Proton donor" evidence="10 12">
    <location>
        <position position="174"/>
    </location>
</feature>
<dbReference type="Proteomes" id="UP000628448">
    <property type="component" value="Unassembled WGS sequence"/>
</dbReference>
<comment type="cofactor">
    <cofactor evidence="4">
        <name>Zn(2+)</name>
        <dbReference type="ChEBI" id="CHEBI:29105"/>
    </cofactor>
</comment>
<feature type="binding site" evidence="10 14">
    <location>
        <begin position="141"/>
        <end position="144"/>
    </location>
    <ligand>
        <name>substrate</name>
    </ligand>
</feature>
<comment type="pathway">
    <text evidence="10">Carbohydrate degradation.</text>
</comment>
<feature type="binding site" evidence="10 14">
    <location>
        <position position="65"/>
    </location>
    <ligand>
        <name>substrate</name>
    </ligand>
</feature>
<comment type="cofactor">
    <cofactor evidence="3">
        <name>Co(2+)</name>
        <dbReference type="ChEBI" id="CHEBI:48828"/>
    </cofactor>
</comment>
<name>A0A931E3U2_9BACT</name>
<dbReference type="HAMAP" id="MF_02227">
    <property type="entry name" value="RPE"/>
    <property type="match status" value="1"/>
</dbReference>
<dbReference type="RefSeq" id="WP_196990570.1">
    <property type="nucleotide sequence ID" value="NZ_JADWYR010000001.1"/>
</dbReference>
<evidence type="ECO:0000256" key="5">
    <source>
        <dbReference type="ARBA" id="ARBA00001954"/>
    </source>
</evidence>
<keyword evidence="16" id="KW-1185">Reference proteome</keyword>
<evidence type="ECO:0000256" key="4">
    <source>
        <dbReference type="ARBA" id="ARBA00001947"/>
    </source>
</evidence>
<feature type="active site" description="Proton acceptor" evidence="10 12">
    <location>
        <position position="34"/>
    </location>
</feature>
<feature type="binding site" evidence="10">
    <location>
        <begin position="174"/>
        <end position="176"/>
    </location>
    <ligand>
        <name>substrate</name>
    </ligand>
</feature>
<feature type="binding site" evidence="10 14">
    <location>
        <position position="7"/>
    </location>
    <ligand>
        <name>substrate</name>
    </ligand>
</feature>
<dbReference type="PROSITE" id="PS01085">
    <property type="entry name" value="RIBUL_P_3_EPIMER_1"/>
    <property type="match status" value="1"/>
</dbReference>
<evidence type="ECO:0000256" key="8">
    <source>
        <dbReference type="ARBA" id="ARBA00022723"/>
    </source>
</evidence>
<gene>
    <name evidence="10" type="primary">rpe</name>
    <name evidence="15" type="ORF">I5907_09980</name>
</gene>
<keyword evidence="8 10" id="KW-0479">Metal-binding</keyword>
<comment type="cofactor">
    <cofactor evidence="5">
        <name>Fe(2+)</name>
        <dbReference type="ChEBI" id="CHEBI:29033"/>
    </cofactor>
</comment>
<feature type="binding site" evidence="10 13">
    <location>
        <position position="65"/>
    </location>
    <ligand>
        <name>a divalent metal cation</name>
        <dbReference type="ChEBI" id="CHEBI:60240"/>
    </ligand>
</feature>
<dbReference type="GO" id="GO:0004750">
    <property type="term" value="F:D-ribulose-phosphate 3-epimerase activity"/>
    <property type="evidence" value="ECO:0007669"/>
    <property type="project" value="UniProtKB-UniRule"/>
</dbReference>
<keyword evidence="9 10" id="KW-0413">Isomerase</keyword>
<dbReference type="GO" id="GO:0005737">
    <property type="term" value="C:cytoplasm"/>
    <property type="evidence" value="ECO:0007669"/>
    <property type="project" value="UniProtKB-ARBA"/>
</dbReference>
<dbReference type="FunFam" id="3.20.20.70:FF:000004">
    <property type="entry name" value="Ribulose-phosphate 3-epimerase"/>
    <property type="match status" value="1"/>
</dbReference>
<feature type="binding site" evidence="10 13">
    <location>
        <position position="32"/>
    </location>
    <ligand>
        <name>a divalent metal cation</name>
        <dbReference type="ChEBI" id="CHEBI:60240"/>
    </ligand>
</feature>
<evidence type="ECO:0000256" key="3">
    <source>
        <dbReference type="ARBA" id="ARBA00001941"/>
    </source>
</evidence>
<comment type="function">
    <text evidence="10">Catalyzes the reversible epimerization of D-ribulose 5-phosphate to D-xylulose 5-phosphate.</text>
</comment>
<comment type="cofactor">
    <cofactor evidence="2">
        <name>Mn(2+)</name>
        <dbReference type="ChEBI" id="CHEBI:29035"/>
    </cofactor>
</comment>
<evidence type="ECO:0000256" key="14">
    <source>
        <dbReference type="PIRSR" id="PIRSR001461-3"/>
    </source>
</evidence>
<dbReference type="PANTHER" id="PTHR11749">
    <property type="entry name" value="RIBULOSE-5-PHOSPHATE-3-EPIMERASE"/>
    <property type="match status" value="1"/>
</dbReference>
<evidence type="ECO:0000313" key="15">
    <source>
        <dbReference type="EMBL" id="MBG9376563.1"/>
    </source>
</evidence>
<sequence length="215" mass="23418">MAIVAPSFLASDFLRLEQACKMVDESKAGWFHLDIMDGVFVPNISYGLPVVEHIRKTTRKICDVHLMIVEPGRYAEAFKKAGADVLTVHIEACPNLHRNIQQIKELGMKAGVAVNPHTPVALLEDILQDVDVVNLMSVNPGFGGQKFIPYTLHKIKQLKQMITNRGLSTLIEIDGGVTMENAAGIVAAGTDVLVAGSTVFNAKDPKAIIESLYNL</sequence>
<evidence type="ECO:0000313" key="16">
    <source>
        <dbReference type="Proteomes" id="UP000628448"/>
    </source>
</evidence>
<evidence type="ECO:0000256" key="7">
    <source>
        <dbReference type="ARBA" id="ARBA00013188"/>
    </source>
</evidence>
<dbReference type="NCBIfam" id="TIGR01163">
    <property type="entry name" value="rpe"/>
    <property type="match status" value="1"/>
</dbReference>
<keyword evidence="13" id="KW-0862">Zinc</keyword>
<evidence type="ECO:0000256" key="2">
    <source>
        <dbReference type="ARBA" id="ARBA00001936"/>
    </source>
</evidence>
<dbReference type="AlphaFoldDB" id="A0A931E3U2"/>
<keyword evidence="10 11" id="KW-0119">Carbohydrate metabolism</keyword>
<reference evidence="15" key="1">
    <citation type="submission" date="2020-11" db="EMBL/GenBank/DDBJ databases">
        <title>Bacterial whole genome sequence for Panacibacter sp. DH6.</title>
        <authorList>
            <person name="Le V."/>
            <person name="Ko S."/>
            <person name="Ahn C.-Y."/>
            <person name="Oh H.-M."/>
        </authorList>
    </citation>
    <scope>NUCLEOTIDE SEQUENCE</scope>
    <source>
        <strain evidence="15">DH6</strain>
    </source>
</reference>
<dbReference type="Pfam" id="PF00834">
    <property type="entry name" value="Ribul_P_3_epim"/>
    <property type="match status" value="1"/>
</dbReference>
<dbReference type="InterPro" id="IPR011060">
    <property type="entry name" value="RibuloseP-bd_barrel"/>
</dbReference>
<dbReference type="PROSITE" id="PS01086">
    <property type="entry name" value="RIBUL_P_3_EPIMER_2"/>
    <property type="match status" value="1"/>
</dbReference>
<feature type="binding site" evidence="10 14">
    <location>
        <begin position="196"/>
        <end position="197"/>
    </location>
    <ligand>
        <name>substrate</name>
    </ligand>
</feature>
<dbReference type="EC" id="5.1.3.1" evidence="7 10"/>
<dbReference type="EMBL" id="JADWYR010000001">
    <property type="protein sequence ID" value="MBG9376563.1"/>
    <property type="molecule type" value="Genomic_DNA"/>
</dbReference>
<feature type="binding site" evidence="10 13">
    <location>
        <position position="34"/>
    </location>
    <ligand>
        <name>a divalent metal cation</name>
        <dbReference type="ChEBI" id="CHEBI:60240"/>
    </ligand>
</feature>
<dbReference type="NCBIfam" id="NF004076">
    <property type="entry name" value="PRK05581.1-4"/>
    <property type="match status" value="1"/>
</dbReference>
<proteinExistence type="inferred from homology"/>
<dbReference type="CDD" id="cd00429">
    <property type="entry name" value="RPE"/>
    <property type="match status" value="1"/>
</dbReference>
<dbReference type="Gene3D" id="3.20.20.70">
    <property type="entry name" value="Aldolase class I"/>
    <property type="match status" value="1"/>
</dbReference>
<dbReference type="SUPFAM" id="SSF51366">
    <property type="entry name" value="Ribulose-phoshate binding barrel"/>
    <property type="match status" value="1"/>
</dbReference>
<evidence type="ECO:0000256" key="1">
    <source>
        <dbReference type="ARBA" id="ARBA00001782"/>
    </source>
</evidence>
<dbReference type="GO" id="GO:0019323">
    <property type="term" value="P:pentose catabolic process"/>
    <property type="evidence" value="ECO:0007669"/>
    <property type="project" value="UniProtKB-UniRule"/>
</dbReference>